<protein>
    <submittedName>
        <fullName evidence="4">FCGBP protein</fullName>
    </submittedName>
</protein>
<accession>A0A850ZA07</accession>
<comment type="caution">
    <text evidence="4">The sequence shown here is derived from an EMBL/GenBank/DDBJ whole genome shotgun (WGS) entry which is preliminary data.</text>
</comment>
<dbReference type="EMBL" id="WAAG01050226">
    <property type="protein sequence ID" value="NWI02395.1"/>
    <property type="molecule type" value="Genomic_DNA"/>
</dbReference>
<dbReference type="OrthoDB" id="6236007at2759"/>
<evidence type="ECO:0000256" key="1">
    <source>
        <dbReference type="ARBA" id="ARBA00023157"/>
    </source>
</evidence>
<proteinExistence type="predicted"/>
<dbReference type="SMART" id="SM00216">
    <property type="entry name" value="VWD"/>
    <property type="match status" value="1"/>
</dbReference>
<evidence type="ECO:0000313" key="4">
    <source>
        <dbReference type="EMBL" id="NWI02395.1"/>
    </source>
</evidence>
<dbReference type="Proteomes" id="UP000629438">
    <property type="component" value="Unassembled WGS sequence"/>
</dbReference>
<name>A0A850ZA07_9PASS</name>
<feature type="non-terminal residue" evidence="4">
    <location>
        <position position="1"/>
    </location>
</feature>
<dbReference type="PROSITE" id="PS51233">
    <property type="entry name" value="VWFD"/>
    <property type="match status" value="1"/>
</dbReference>
<evidence type="ECO:0000259" key="3">
    <source>
        <dbReference type="PROSITE" id="PS51233"/>
    </source>
</evidence>
<feature type="domain" description="VWFD" evidence="3">
    <location>
        <begin position="28"/>
        <end position="198"/>
    </location>
</feature>
<dbReference type="AlphaFoldDB" id="A0A850ZA07"/>
<keyword evidence="2" id="KW-0325">Glycoprotein</keyword>
<dbReference type="InterPro" id="IPR001846">
    <property type="entry name" value="VWF_type-D"/>
</dbReference>
<keyword evidence="5" id="KW-1185">Reference proteome</keyword>
<sequence>LQCRPFACPFGHTCGLREGTRTCVARPGRCTLSPATRFVTFDGLAGAALATGTYVVASVCDARDPAWFRLLGDVRDAGQQPAVVALHLFTPHGLVTVRRDGRVWLNGVPTALPVELPGPLTVTEARGTLRLGRIPGFLVELGAAGVAVEVPAAARATLCGLCGDYDGAAGNDLRGPGGAGTSDARALAEGWRAPDFSQ</sequence>
<evidence type="ECO:0000256" key="2">
    <source>
        <dbReference type="ARBA" id="ARBA00023180"/>
    </source>
</evidence>
<feature type="non-terminal residue" evidence="4">
    <location>
        <position position="198"/>
    </location>
</feature>
<dbReference type="PANTHER" id="PTHR11339">
    <property type="entry name" value="EXTRACELLULAR MATRIX GLYCOPROTEIN RELATED"/>
    <property type="match status" value="1"/>
</dbReference>
<dbReference type="InterPro" id="IPR050780">
    <property type="entry name" value="Mucin_vWF_Thrombospondin_sf"/>
</dbReference>
<reference evidence="4" key="1">
    <citation type="submission" date="2019-09" db="EMBL/GenBank/DDBJ databases">
        <title>Bird 10,000 Genomes (B10K) Project - Family phase.</title>
        <authorList>
            <person name="Zhang G."/>
        </authorList>
    </citation>
    <scope>NUCLEOTIDE SEQUENCE</scope>
    <source>
        <strain evidence="4">B10K-DU-012-47</strain>
    </source>
</reference>
<dbReference type="Pfam" id="PF00094">
    <property type="entry name" value="VWD"/>
    <property type="match status" value="1"/>
</dbReference>
<gene>
    <name evidence="4" type="primary">Fcgbp_2</name>
    <name evidence="4" type="ORF">TICMUR_R12789</name>
</gene>
<evidence type="ECO:0000313" key="5">
    <source>
        <dbReference type="Proteomes" id="UP000629438"/>
    </source>
</evidence>
<keyword evidence="1" id="KW-1015">Disulfide bond</keyword>
<organism evidence="4 5">
    <name type="scientific">Tichodroma muraria</name>
    <dbReference type="NCBI Taxonomy" id="237442"/>
    <lineage>
        <taxon>Eukaryota</taxon>
        <taxon>Metazoa</taxon>
        <taxon>Chordata</taxon>
        <taxon>Craniata</taxon>
        <taxon>Vertebrata</taxon>
        <taxon>Euteleostomi</taxon>
        <taxon>Archelosauria</taxon>
        <taxon>Archosauria</taxon>
        <taxon>Dinosauria</taxon>
        <taxon>Saurischia</taxon>
        <taxon>Theropoda</taxon>
        <taxon>Coelurosauria</taxon>
        <taxon>Aves</taxon>
        <taxon>Neognathae</taxon>
        <taxon>Neoaves</taxon>
        <taxon>Telluraves</taxon>
        <taxon>Australaves</taxon>
        <taxon>Passeriformes</taxon>
        <taxon>Sittidae</taxon>
        <taxon>Tichodroma</taxon>
    </lineage>
</organism>